<evidence type="ECO:0000313" key="2">
    <source>
        <dbReference type="Proteomes" id="UP000635387"/>
    </source>
</evidence>
<proteinExistence type="predicted"/>
<dbReference type="Proteomes" id="UP000635387">
    <property type="component" value="Unassembled WGS sequence"/>
</dbReference>
<dbReference type="EMBL" id="BNAY01000005">
    <property type="protein sequence ID" value="GHH24524.1"/>
    <property type="molecule type" value="Genomic_DNA"/>
</dbReference>
<dbReference type="InterPro" id="IPR024524">
    <property type="entry name" value="DUF3800"/>
</dbReference>
<gene>
    <name evidence="1" type="ORF">GCM10017790_48970</name>
</gene>
<accession>A0ABQ3LRX1</accession>
<dbReference type="RefSeq" id="WP_229907920.1">
    <property type="nucleotide sequence ID" value="NZ_BNAY01000005.1"/>
</dbReference>
<organism evidence="1 2">
    <name type="scientific">Amycolatopsis oliviviridis</name>
    <dbReference type="NCBI Taxonomy" id="1471590"/>
    <lineage>
        <taxon>Bacteria</taxon>
        <taxon>Bacillati</taxon>
        <taxon>Actinomycetota</taxon>
        <taxon>Actinomycetes</taxon>
        <taxon>Pseudonocardiales</taxon>
        <taxon>Pseudonocardiaceae</taxon>
        <taxon>Amycolatopsis</taxon>
    </lineage>
</organism>
<reference evidence="2" key="1">
    <citation type="journal article" date="2019" name="Int. J. Syst. Evol. Microbiol.">
        <title>The Global Catalogue of Microorganisms (GCM) 10K type strain sequencing project: providing services to taxonomists for standard genome sequencing and annotation.</title>
        <authorList>
            <consortium name="The Broad Institute Genomics Platform"/>
            <consortium name="The Broad Institute Genome Sequencing Center for Infectious Disease"/>
            <person name="Wu L."/>
            <person name="Ma J."/>
        </authorList>
    </citation>
    <scope>NUCLEOTIDE SEQUENCE [LARGE SCALE GENOMIC DNA]</scope>
    <source>
        <strain evidence="2">CGMCC 4.7683</strain>
    </source>
</reference>
<dbReference type="Pfam" id="PF12686">
    <property type="entry name" value="DUF3800"/>
    <property type="match status" value="1"/>
</dbReference>
<protein>
    <recommendedName>
        <fullName evidence="3">NAD-dependent protein deacetylase of SIR2 family</fullName>
    </recommendedName>
</protein>
<comment type="caution">
    <text evidence="1">The sequence shown here is derived from an EMBL/GenBank/DDBJ whole genome shotgun (WGS) entry which is preliminary data.</text>
</comment>
<evidence type="ECO:0008006" key="3">
    <source>
        <dbReference type="Google" id="ProtNLM"/>
    </source>
</evidence>
<keyword evidence="2" id="KW-1185">Reference proteome</keyword>
<evidence type="ECO:0000313" key="1">
    <source>
        <dbReference type="EMBL" id="GHH24524.1"/>
    </source>
</evidence>
<name>A0ABQ3LRX1_9PSEU</name>
<sequence length="261" mass="28404">MPLEIACDESGSEGEKLIGGQTDVFAHAGVRLSVEEAAGCLAELRRRIRSPAVEYKANHLLRAKHRRVLEWFLGPRGPVHGRAQVYLVDKKLLLANELRALAGPGVPPDDEVLAAFNDVLRTRNRRDPVAGSFFAMAADTIAGDITELRAKVAELREAKVLDPLVPAILRAVEHWSAGGEQVFLVHDEQPSLKGERLARIESSPGLAGMEFVDSRTDPRVQVADFLVGVARRIAEDELNGKGDAILTALLAPYIDQASLWG</sequence>